<dbReference type="InterPro" id="IPR019775">
    <property type="entry name" value="WD40_repeat_CS"/>
</dbReference>
<dbReference type="CDD" id="cd00200">
    <property type="entry name" value="WD40"/>
    <property type="match status" value="2"/>
</dbReference>
<sequence length="935" mass="106043">MVKTYLRYVKDSCFGVIASGNSNSVYNEEGTHIVTPSLEDTKVWNIRTGLETACWHDIDNKAEVTSILRSPNKDDYAVGYSDGSIRIWRYSTNSLVITFNGHKSAVTSLAFNNTGSYLASGSKDTDLIVWDVISEQGLYRLKGHKDQITGLKFLNLNGANHLLSVSKDTLLKLWDLTTQHCIETLIGHRSEIWGLDVNKDETLIVTGALDQELKFWDIDTETLVSGLDKLEMDAETESLKKAIKYRGSIARASKERVSTLKFHPSGRFLGCQGADRNIELFKVQSEEEIKKKIARRKRRQREKNKKSKGGKTEEKSVAEENEKSTFADEIVPLTLIKASSKVKSFDFKTTLNKDGSFNIMAALSNNSIEIYTSGLQSTEQPTVQNAVIDLHGHRSDIRTLALSSDDEMLLSGSNNSIKIWNIHTKQCIRTLDSGYALCSAFVPGNKHVIVGTKTGQLEIYDISSSSLIESIDAHDGAIWSLQIRPDKKGFVTGSADKDVKFWDFQLVEDEKTGVRRLSAIHMRTLRMSDDVLCVRYSQNQKLIAISLLDSTVKVFYHDTLKFFLSLYGHKLPVLSMDISSDNTLIATASADKSIKLWGLDFGDCHKSIFAHQDSIMQCQFVWGTHYLFTVSKDKLVKYWDCDKFENIQKLEGHHSEVWALAVGKYGNFVVTGSHDRSIRIWTRTEEPLFLEEERDKEYEQMYNENALNDEDRNNLPIGSGVENENGEKIETETQEVASAGKKTMETLKAGETILEAIEIYEDEKGKMEEYEQLKKITPGGNVPRPARNPYILALHIPDITPEEYVLREIKSIKSSELEEALLVLPFSKVTMLFESIAFWIEKELEIKLACRILFFLLKVHQNQLTATKTMMVTLNRIKTATKKNIQKQKNIIGFNLEALKQLKEEYDLERSAEFFDTEEPEETVTKKRKHIVVSQ</sequence>
<feature type="compositionally biased region" description="Basic and acidic residues" evidence="7">
    <location>
        <begin position="310"/>
        <end position="322"/>
    </location>
</feature>
<dbReference type="GO" id="GO:0032040">
    <property type="term" value="C:small-subunit processome"/>
    <property type="evidence" value="ECO:0007669"/>
    <property type="project" value="TreeGrafter"/>
</dbReference>
<dbReference type="PROSITE" id="PS00678">
    <property type="entry name" value="WD_REPEATS_1"/>
    <property type="match status" value="4"/>
</dbReference>
<feature type="repeat" description="WD" evidence="6">
    <location>
        <begin position="650"/>
        <end position="681"/>
    </location>
</feature>
<dbReference type="InterPro" id="IPR001680">
    <property type="entry name" value="WD40_rpt"/>
</dbReference>
<feature type="repeat" description="WD" evidence="6">
    <location>
        <begin position="566"/>
        <end position="607"/>
    </location>
</feature>
<evidence type="ECO:0000313" key="9">
    <source>
        <dbReference type="EMBL" id="ORY56279.1"/>
    </source>
</evidence>
<feature type="compositionally biased region" description="Basic residues" evidence="7">
    <location>
        <begin position="293"/>
        <end position="309"/>
    </location>
</feature>
<feature type="repeat" description="WD" evidence="6">
    <location>
        <begin position="390"/>
        <end position="430"/>
    </location>
</feature>
<feature type="repeat" description="WD" evidence="6">
    <location>
        <begin position="185"/>
        <end position="226"/>
    </location>
</feature>
<reference evidence="9 10" key="1">
    <citation type="submission" date="2016-08" db="EMBL/GenBank/DDBJ databases">
        <title>A Parts List for Fungal Cellulosomes Revealed by Comparative Genomics.</title>
        <authorList>
            <consortium name="DOE Joint Genome Institute"/>
            <person name="Haitjema C.H."/>
            <person name="Gilmore S.P."/>
            <person name="Henske J.K."/>
            <person name="Solomon K.V."/>
            <person name="De Groot R."/>
            <person name="Kuo A."/>
            <person name="Mondo S.J."/>
            <person name="Salamov A.A."/>
            <person name="Labutti K."/>
            <person name="Zhao Z."/>
            <person name="Chiniquy J."/>
            <person name="Barry K."/>
            <person name="Brewer H.M."/>
            <person name="Purvine S.O."/>
            <person name="Wright A.T."/>
            <person name="Boxma B."/>
            <person name="Van Alen T."/>
            <person name="Hackstein J.H."/>
            <person name="Baker S.E."/>
            <person name="Grigoriev I.V."/>
            <person name="O'Malley M.A."/>
        </authorList>
    </citation>
    <scope>NUCLEOTIDE SEQUENCE [LARGE SCALE GENOMIC DNA]</scope>
    <source>
        <strain evidence="9 10">G1</strain>
    </source>
</reference>
<dbReference type="Proteomes" id="UP000193920">
    <property type="component" value="Unassembled WGS sequence"/>
</dbReference>
<proteinExistence type="inferred from homology"/>
<dbReference type="Gene3D" id="2.130.10.10">
    <property type="entry name" value="YVTN repeat-like/Quinoprotein amine dehydrogenase"/>
    <property type="match status" value="4"/>
</dbReference>
<dbReference type="SMART" id="SM00320">
    <property type="entry name" value="WD40"/>
    <property type="match status" value="12"/>
</dbReference>
<dbReference type="EMBL" id="MCOG01000074">
    <property type="protein sequence ID" value="ORY56279.1"/>
    <property type="molecule type" value="Genomic_DNA"/>
</dbReference>
<accession>A0A1Y2DAJ4</accession>
<dbReference type="Pfam" id="PF25173">
    <property type="entry name" value="Beta-prop_WDR3_1st"/>
    <property type="match status" value="1"/>
</dbReference>
<comment type="caution">
    <text evidence="9">The sequence shown here is derived from an EMBL/GenBank/DDBJ whole genome shotgun (WGS) entry which is preliminary data.</text>
</comment>
<feature type="region of interest" description="Disordered" evidence="7">
    <location>
        <begin position="293"/>
        <end position="322"/>
    </location>
</feature>
<keyword evidence="10" id="KW-1185">Reference proteome</keyword>
<evidence type="ECO:0000256" key="4">
    <source>
        <dbReference type="ARBA" id="ARBA00023242"/>
    </source>
</evidence>
<dbReference type="InterPro" id="IPR036322">
    <property type="entry name" value="WD40_repeat_dom_sf"/>
</dbReference>
<protein>
    <submittedName>
        <fullName evidence="9">WD40 repeat-like protein</fullName>
    </submittedName>
</protein>
<evidence type="ECO:0000259" key="8">
    <source>
        <dbReference type="Pfam" id="PF04003"/>
    </source>
</evidence>
<dbReference type="PANTHER" id="PTHR19853:SF0">
    <property type="entry name" value="WD REPEAT-CONTAINING PROTEIN 3"/>
    <property type="match status" value="1"/>
</dbReference>
<keyword evidence="4" id="KW-0539">Nucleus</keyword>
<feature type="repeat" description="WD" evidence="6">
    <location>
        <begin position="57"/>
        <end position="98"/>
    </location>
</feature>
<evidence type="ECO:0000256" key="2">
    <source>
        <dbReference type="ARBA" id="ARBA00022574"/>
    </source>
</evidence>
<evidence type="ECO:0000313" key="10">
    <source>
        <dbReference type="Proteomes" id="UP000193920"/>
    </source>
</evidence>
<comment type="subcellular location">
    <subcellularLocation>
        <location evidence="1">Nucleus</location>
        <location evidence="1">Nucleolus</location>
    </subcellularLocation>
</comment>
<dbReference type="InterPro" id="IPR015943">
    <property type="entry name" value="WD40/YVTN_repeat-like_dom_sf"/>
</dbReference>
<dbReference type="PANTHER" id="PTHR19853">
    <property type="entry name" value="WD REPEAT CONTAINING PROTEIN 3 WDR3"/>
    <property type="match status" value="1"/>
</dbReference>
<dbReference type="PROSITE" id="PS50294">
    <property type="entry name" value="WD_REPEATS_REGION"/>
    <property type="match status" value="7"/>
</dbReference>
<feature type="repeat" description="WD" evidence="6">
    <location>
        <begin position="471"/>
        <end position="512"/>
    </location>
</feature>
<dbReference type="GO" id="GO:0030490">
    <property type="term" value="P:maturation of SSU-rRNA"/>
    <property type="evidence" value="ECO:0007669"/>
    <property type="project" value="TreeGrafter"/>
</dbReference>
<dbReference type="AlphaFoldDB" id="A0A1Y2DAJ4"/>
<dbReference type="InterPro" id="IPR051570">
    <property type="entry name" value="TBC1_cilium_biogenesis"/>
</dbReference>
<dbReference type="PROSITE" id="PS50082">
    <property type="entry name" value="WD_REPEATS_2"/>
    <property type="match status" value="9"/>
</dbReference>
<feature type="repeat" description="WD" evidence="6">
    <location>
        <begin position="99"/>
        <end position="140"/>
    </location>
</feature>
<comment type="similarity">
    <text evidence="5">Belongs to the WD repeat WDR3/UTP12 family.</text>
</comment>
<dbReference type="InterPro" id="IPR020472">
    <property type="entry name" value="WD40_PAC1"/>
</dbReference>
<name>A0A1Y2DAJ4_9FUNG</name>
<feature type="domain" description="Small-subunit processome Utp12" evidence="8">
    <location>
        <begin position="801"/>
        <end position="903"/>
    </location>
</feature>
<organism evidence="9 10">
    <name type="scientific">Neocallimastix californiae</name>
    <dbReference type="NCBI Taxonomy" id="1754190"/>
    <lineage>
        <taxon>Eukaryota</taxon>
        <taxon>Fungi</taxon>
        <taxon>Fungi incertae sedis</taxon>
        <taxon>Chytridiomycota</taxon>
        <taxon>Chytridiomycota incertae sedis</taxon>
        <taxon>Neocallimastigomycetes</taxon>
        <taxon>Neocallimastigales</taxon>
        <taxon>Neocallimastigaceae</taxon>
        <taxon>Neocallimastix</taxon>
    </lineage>
</organism>
<evidence type="ECO:0000256" key="3">
    <source>
        <dbReference type="ARBA" id="ARBA00022737"/>
    </source>
</evidence>
<dbReference type="STRING" id="1754190.A0A1Y2DAJ4"/>
<evidence type="ECO:0000256" key="5">
    <source>
        <dbReference type="ARBA" id="ARBA00038229"/>
    </source>
</evidence>
<dbReference type="GO" id="GO:0034388">
    <property type="term" value="C:Pwp2p-containing subcomplex of 90S preribosome"/>
    <property type="evidence" value="ECO:0007669"/>
    <property type="project" value="TreeGrafter"/>
</dbReference>
<dbReference type="Pfam" id="PF25172">
    <property type="entry name" value="Beta-prop_WDR3_2nd"/>
    <property type="match status" value="1"/>
</dbReference>
<dbReference type="InterPro" id="IPR007148">
    <property type="entry name" value="SSU_processome_Utp12"/>
</dbReference>
<dbReference type="Pfam" id="PF04003">
    <property type="entry name" value="Utp12"/>
    <property type="match status" value="1"/>
</dbReference>
<dbReference type="SUPFAM" id="SSF50978">
    <property type="entry name" value="WD40 repeat-like"/>
    <property type="match status" value="2"/>
</dbReference>
<feature type="repeat" description="WD" evidence="6">
    <location>
        <begin position="608"/>
        <end position="649"/>
    </location>
</feature>
<dbReference type="PRINTS" id="PR00320">
    <property type="entry name" value="GPROTEINBRPT"/>
</dbReference>
<evidence type="ECO:0000256" key="7">
    <source>
        <dbReference type="SAM" id="MobiDB-lite"/>
    </source>
</evidence>
<dbReference type="FunFam" id="2.130.10.10:FF:000178">
    <property type="entry name" value="WD repeat domain 3"/>
    <property type="match status" value="1"/>
</dbReference>
<dbReference type="FunFam" id="2.130.10.10:FF:000157">
    <property type="entry name" value="WD repeat domain 3"/>
    <property type="match status" value="1"/>
</dbReference>
<keyword evidence="3" id="KW-0677">Repeat</keyword>
<evidence type="ECO:0000256" key="6">
    <source>
        <dbReference type="PROSITE-ProRule" id="PRU00221"/>
    </source>
</evidence>
<feature type="repeat" description="WD" evidence="6">
    <location>
        <begin position="141"/>
        <end position="184"/>
    </location>
</feature>
<dbReference type="OrthoDB" id="407922at2759"/>
<dbReference type="GO" id="GO:0030515">
    <property type="term" value="F:snoRNA binding"/>
    <property type="evidence" value="ECO:0007669"/>
    <property type="project" value="TreeGrafter"/>
</dbReference>
<keyword evidence="2 6" id="KW-0853">WD repeat</keyword>
<gene>
    <name evidence="9" type="ORF">LY90DRAFT_382052</name>
</gene>
<evidence type="ECO:0000256" key="1">
    <source>
        <dbReference type="ARBA" id="ARBA00004604"/>
    </source>
</evidence>